<dbReference type="AlphaFoldDB" id="A0A2S9YC45"/>
<accession>A0A2S9YC45</accession>
<feature type="region of interest" description="Disordered" evidence="1">
    <location>
        <begin position="94"/>
        <end position="120"/>
    </location>
</feature>
<name>A0A2S9YC45_9BACT</name>
<evidence type="ECO:0000313" key="3">
    <source>
        <dbReference type="Proteomes" id="UP000238823"/>
    </source>
</evidence>
<dbReference type="RefSeq" id="WP_106092406.1">
    <property type="nucleotide sequence ID" value="NZ_PVNL01000111.1"/>
</dbReference>
<dbReference type="Proteomes" id="UP000238823">
    <property type="component" value="Unassembled WGS sequence"/>
</dbReference>
<dbReference type="Gene3D" id="2.130.10.30">
    <property type="entry name" value="Regulator of chromosome condensation 1/beta-lactamase-inhibitor protein II"/>
    <property type="match status" value="1"/>
</dbReference>
<dbReference type="InterPro" id="IPR009091">
    <property type="entry name" value="RCC1/BLIP-II"/>
</dbReference>
<feature type="region of interest" description="Disordered" evidence="1">
    <location>
        <begin position="21"/>
        <end position="48"/>
    </location>
</feature>
<evidence type="ECO:0000313" key="2">
    <source>
        <dbReference type="EMBL" id="PRQ02698.1"/>
    </source>
</evidence>
<feature type="compositionally biased region" description="Basic and acidic residues" evidence="1">
    <location>
        <begin position="29"/>
        <end position="41"/>
    </location>
</feature>
<protein>
    <submittedName>
        <fullName evidence="2">Uncharacterized protein</fullName>
    </submittedName>
</protein>
<evidence type="ECO:0000256" key="1">
    <source>
        <dbReference type="SAM" id="MobiDB-lite"/>
    </source>
</evidence>
<dbReference type="EMBL" id="PVNL01000111">
    <property type="protein sequence ID" value="PRQ02698.1"/>
    <property type="molecule type" value="Genomic_DNA"/>
</dbReference>
<sequence length="477" mass="50326">MRSVSAALLGLTLALVPSCRTSEAPAPRQVDRGETETHDLEQPPASGHTLSAAGVQLTLPSSWTVVDEDEPNFAMAWGPTDDPSQISLCTIELRRQGPGPLPPGVEPSSSASAGATDYSHGPVRGRLRQLPGPTPSAAVLVHCRAHRRTEQWRTIEAAFDSLQIPTTPVELPPATTVSDPSTAIVELCTSSPARQTTVCARRADGAVFCGRSTGEVLTKVEDLAPAVQLSCDRARSCIRDAEGQVSCWRPDQAPTHEQVNGPARDIAGGCVVDAAGQVACRQPDTDTLAPLLPLGEPSYALTEVERILADSDEDHGCVLRRVDDQSQLWCWDREQALNLELIAPGHPQRVDAPTTASAVAIIGGRVCVGADGEWTCLAGDERFELDGCERRACGCSVVGATRLSCDHEPHDRIDSRVFGRISDVVATAGACAVRLDGTVICRGPVSGRADQDARVTQAVAGGVPGVAHVLEVGTRDP</sequence>
<gene>
    <name evidence="2" type="ORF">ENSA7_55270</name>
</gene>
<comment type="caution">
    <text evidence="2">The sequence shown here is derived from an EMBL/GenBank/DDBJ whole genome shotgun (WGS) entry which is preliminary data.</text>
</comment>
<organism evidence="2 3">
    <name type="scientific">Enhygromyxa salina</name>
    <dbReference type="NCBI Taxonomy" id="215803"/>
    <lineage>
        <taxon>Bacteria</taxon>
        <taxon>Pseudomonadati</taxon>
        <taxon>Myxococcota</taxon>
        <taxon>Polyangia</taxon>
        <taxon>Nannocystales</taxon>
        <taxon>Nannocystaceae</taxon>
        <taxon>Enhygromyxa</taxon>
    </lineage>
</organism>
<proteinExistence type="predicted"/>
<dbReference type="OrthoDB" id="5498313at2"/>
<reference evidence="2 3" key="1">
    <citation type="submission" date="2018-03" db="EMBL/GenBank/DDBJ databases">
        <title>Draft Genome Sequences of the Obligatory Marine Myxobacteria Enhygromyxa salina SWB007.</title>
        <authorList>
            <person name="Poehlein A."/>
            <person name="Moghaddam J.A."/>
            <person name="Harms H."/>
            <person name="Alanjari M."/>
            <person name="Koenig G.M."/>
            <person name="Daniel R."/>
            <person name="Schaeberle T.F."/>
        </authorList>
    </citation>
    <scope>NUCLEOTIDE SEQUENCE [LARGE SCALE GENOMIC DNA]</scope>
    <source>
        <strain evidence="2 3">SWB007</strain>
    </source>
</reference>